<dbReference type="InterPro" id="IPR018959">
    <property type="entry name" value="DUF1989"/>
</dbReference>
<dbReference type="EMBL" id="AWXU01000017">
    <property type="protein sequence ID" value="KFN50620.1"/>
    <property type="molecule type" value="Genomic_DNA"/>
</dbReference>
<sequence>MSNAAISFTRIPPCSARAAELEAGDLLEIVDPEGEQVCDLVAFRRDDLREYLSSGRSLDYASKLWLGTGDLLYSNRSRPMFEIVADDVGRHDFTLTPCSRDTFRILYGHTDPKPGCEGNLEMALAPWGIDRDRIPIAFNVFMHVAFDGDGRISVLPPKSRAGDRILLRALMPMVVAMTACSAPQSNNGRFKPIDFRVLRGDDAARVAAASAAGT</sequence>
<evidence type="ECO:0000313" key="3">
    <source>
        <dbReference type="Proteomes" id="UP000029391"/>
    </source>
</evidence>
<dbReference type="Proteomes" id="UP000029391">
    <property type="component" value="Unassembled WGS sequence"/>
</dbReference>
<dbReference type="RefSeq" id="WP_026817200.1">
    <property type="nucleotide sequence ID" value="NZ_AUFF01000006.1"/>
</dbReference>
<dbReference type="AlphaFoldDB" id="A0A091C1V5"/>
<protein>
    <recommendedName>
        <fullName evidence="1">DUF1989 domain-containing protein</fullName>
    </recommendedName>
</protein>
<comment type="caution">
    <text evidence="2">The sequence shown here is derived from an EMBL/GenBank/DDBJ whole genome shotgun (WGS) entry which is preliminary data.</text>
</comment>
<dbReference type="PANTHER" id="PTHR31527:SF0">
    <property type="entry name" value="RE64534P"/>
    <property type="match status" value="1"/>
</dbReference>
<dbReference type="Pfam" id="PF09347">
    <property type="entry name" value="DUF1989"/>
    <property type="match status" value="1"/>
</dbReference>
<evidence type="ECO:0000259" key="1">
    <source>
        <dbReference type="Pfam" id="PF09347"/>
    </source>
</evidence>
<dbReference type="eggNOG" id="COG3665">
    <property type="taxonomic scope" value="Bacteria"/>
</dbReference>
<organism evidence="2 3">
    <name type="scientific">Arenimonas composti TR7-09 = DSM 18010</name>
    <dbReference type="NCBI Taxonomy" id="1121013"/>
    <lineage>
        <taxon>Bacteria</taxon>
        <taxon>Pseudomonadati</taxon>
        <taxon>Pseudomonadota</taxon>
        <taxon>Gammaproteobacteria</taxon>
        <taxon>Lysobacterales</taxon>
        <taxon>Lysobacteraceae</taxon>
        <taxon>Arenimonas</taxon>
    </lineage>
</organism>
<name>A0A091C1V5_9GAMM</name>
<keyword evidence="3" id="KW-1185">Reference proteome</keyword>
<gene>
    <name evidence="2" type="ORF">P873_05525</name>
</gene>
<proteinExistence type="predicted"/>
<reference evidence="2 3" key="1">
    <citation type="submission" date="2013-09" db="EMBL/GenBank/DDBJ databases">
        <title>Genome sequencing of Arenimonas composti.</title>
        <authorList>
            <person name="Chen F."/>
            <person name="Wang G."/>
        </authorList>
    </citation>
    <scope>NUCLEOTIDE SEQUENCE [LARGE SCALE GENOMIC DNA]</scope>
    <source>
        <strain evidence="2 3">TR7-09</strain>
    </source>
</reference>
<accession>A0A091C1V5</accession>
<feature type="domain" description="DUF1989" evidence="1">
    <location>
        <begin position="10"/>
        <end position="173"/>
    </location>
</feature>
<dbReference type="PANTHER" id="PTHR31527">
    <property type="entry name" value="RE64534P"/>
    <property type="match status" value="1"/>
</dbReference>
<evidence type="ECO:0000313" key="2">
    <source>
        <dbReference type="EMBL" id="KFN50620.1"/>
    </source>
</evidence>
<dbReference type="STRING" id="1121013.GCA_000426365_02227"/>